<dbReference type="Proteomes" id="UP000002217">
    <property type="component" value="Chromosome"/>
</dbReference>
<name>C8VW05_DESAS</name>
<sequence length="124" mass="13878">MLGTGGVKVSLEKIYDMAVELGKAIAETEEFKDMKQSELAIMRNEDAAGLVEKLNNAKRGVERKKMLGELTEADAIEMGEIEKEVLSNQVVKQSFEANAMFNNFMQKISVKIRDGIREKSDHLV</sequence>
<dbReference type="InterPro" id="IPR023378">
    <property type="entry name" value="YheA/YmcA-like_dom_sf"/>
</dbReference>
<keyword evidence="2" id="KW-1185">Reference proteome</keyword>
<accession>C8VW05</accession>
<organism evidence="1 2">
    <name type="scientific">Desulfofarcimen acetoxidans (strain ATCC 49208 / DSM 771 / KCTC 5769 / VKM B-1644 / 5575)</name>
    <name type="common">Desulfotomaculum acetoxidans</name>
    <dbReference type="NCBI Taxonomy" id="485916"/>
    <lineage>
        <taxon>Bacteria</taxon>
        <taxon>Bacillati</taxon>
        <taxon>Bacillota</taxon>
        <taxon>Clostridia</taxon>
        <taxon>Eubacteriales</taxon>
        <taxon>Peptococcaceae</taxon>
        <taxon>Desulfofarcimen</taxon>
    </lineage>
</organism>
<dbReference type="SUPFAM" id="SSF158622">
    <property type="entry name" value="YheA/YmcA-like"/>
    <property type="match status" value="1"/>
</dbReference>
<dbReference type="eggNOG" id="COG3679">
    <property type="taxonomic scope" value="Bacteria"/>
</dbReference>
<gene>
    <name evidence="1" type="ordered locus">Dtox_3580</name>
</gene>
<reference evidence="1 2" key="1">
    <citation type="journal article" date="2009" name="Stand. Genomic Sci.">
        <title>Complete genome sequence of Desulfotomaculum acetoxidans type strain (5575).</title>
        <authorList>
            <person name="Spring S."/>
            <person name="Lapidus A."/>
            <person name="Schroder M."/>
            <person name="Gleim D."/>
            <person name="Sims D."/>
            <person name="Meincke L."/>
            <person name="Glavina Del Rio T."/>
            <person name="Tice H."/>
            <person name="Copeland A."/>
            <person name="Cheng J.F."/>
            <person name="Lucas S."/>
            <person name="Chen F."/>
            <person name="Nolan M."/>
            <person name="Bruce D."/>
            <person name="Goodwin L."/>
            <person name="Pitluck S."/>
            <person name="Ivanova N."/>
            <person name="Mavromatis K."/>
            <person name="Mikhailova N."/>
            <person name="Pati A."/>
            <person name="Chen A."/>
            <person name="Palaniappan K."/>
            <person name="Land M."/>
            <person name="Hauser L."/>
            <person name="Chang Y.J."/>
            <person name="Jeffries C.D."/>
            <person name="Chain P."/>
            <person name="Saunders E."/>
            <person name="Brettin T."/>
            <person name="Detter J.C."/>
            <person name="Goker M."/>
            <person name="Bristow J."/>
            <person name="Eisen J.A."/>
            <person name="Markowitz V."/>
            <person name="Hugenholtz P."/>
            <person name="Kyrpides N.C."/>
            <person name="Klenk H.P."/>
            <person name="Han C."/>
        </authorList>
    </citation>
    <scope>NUCLEOTIDE SEQUENCE [LARGE SCALE GENOMIC DNA]</scope>
    <source>
        <strain evidence="2">ATCC 49208 / DSM 771 / VKM B-1644</strain>
    </source>
</reference>
<protein>
    <recommendedName>
        <fullName evidence="3">YlbF family regulator</fullName>
    </recommendedName>
</protein>
<dbReference type="InterPro" id="IPR010368">
    <property type="entry name" value="Com_YlbF"/>
</dbReference>
<evidence type="ECO:0008006" key="3">
    <source>
        <dbReference type="Google" id="ProtNLM"/>
    </source>
</evidence>
<evidence type="ECO:0000313" key="2">
    <source>
        <dbReference type="Proteomes" id="UP000002217"/>
    </source>
</evidence>
<proteinExistence type="predicted"/>
<dbReference type="HOGENOM" id="CLU_163225_0_0_9"/>
<dbReference type="Pfam" id="PF06133">
    <property type="entry name" value="Com_YlbF"/>
    <property type="match status" value="1"/>
</dbReference>
<dbReference type="KEGG" id="dae:Dtox_3580"/>
<evidence type="ECO:0000313" key="1">
    <source>
        <dbReference type="EMBL" id="ACV64292.1"/>
    </source>
</evidence>
<dbReference type="Gene3D" id="1.20.1500.10">
    <property type="entry name" value="YheA/YmcA-like"/>
    <property type="match status" value="1"/>
</dbReference>
<dbReference type="EMBL" id="CP001720">
    <property type="protein sequence ID" value="ACV64292.1"/>
    <property type="molecule type" value="Genomic_DNA"/>
</dbReference>
<dbReference type="AlphaFoldDB" id="C8VW05"/>